<feature type="signal peptide" evidence="1">
    <location>
        <begin position="1"/>
        <end position="19"/>
    </location>
</feature>
<dbReference type="Pfam" id="PF00775">
    <property type="entry name" value="Dioxygenase_C"/>
    <property type="match status" value="1"/>
</dbReference>
<dbReference type="GO" id="GO:0016702">
    <property type="term" value="F:oxidoreductase activity, acting on single donors with incorporation of molecular oxygen, incorporation of two atoms of oxygen"/>
    <property type="evidence" value="ECO:0007669"/>
    <property type="project" value="InterPro"/>
</dbReference>
<dbReference type="PANTHER" id="PTHR34315:SF4">
    <property type="entry name" value="INTRADIOL RING-CLEAVAGE DIOXYGENASES DOMAIN-CONTAINING PROTEIN"/>
    <property type="match status" value="1"/>
</dbReference>
<feature type="domain" description="Intradiol ring-cleavage dioxygenases" evidence="2">
    <location>
        <begin position="98"/>
        <end position="221"/>
    </location>
</feature>
<evidence type="ECO:0000313" key="4">
    <source>
        <dbReference type="Proteomes" id="UP000094444"/>
    </source>
</evidence>
<evidence type="ECO:0000259" key="2">
    <source>
        <dbReference type="Pfam" id="PF00775"/>
    </source>
</evidence>
<reference evidence="3" key="1">
    <citation type="submission" date="2017-09" db="EMBL/GenBank/DDBJ databases">
        <title>Polyketide synthases of a Diaporthe helianthi virulent isolate.</title>
        <authorList>
            <person name="Baroncelli R."/>
        </authorList>
    </citation>
    <scope>NUCLEOTIDE SEQUENCE [LARGE SCALE GENOMIC DNA]</scope>
    <source>
        <strain evidence="3">7/96</strain>
    </source>
</reference>
<dbReference type="CDD" id="cd03457">
    <property type="entry name" value="intradiol_dioxygenase_like"/>
    <property type="match status" value="1"/>
</dbReference>
<proteinExistence type="predicted"/>
<dbReference type="Proteomes" id="UP000094444">
    <property type="component" value="Unassembled WGS sequence"/>
</dbReference>
<protein>
    <submittedName>
        <fullName evidence="3">Protocatechuate 3</fullName>
    </submittedName>
</protein>
<organism evidence="3 4">
    <name type="scientific">Diaporthe helianthi</name>
    <dbReference type="NCBI Taxonomy" id="158607"/>
    <lineage>
        <taxon>Eukaryota</taxon>
        <taxon>Fungi</taxon>
        <taxon>Dikarya</taxon>
        <taxon>Ascomycota</taxon>
        <taxon>Pezizomycotina</taxon>
        <taxon>Sordariomycetes</taxon>
        <taxon>Sordariomycetidae</taxon>
        <taxon>Diaporthales</taxon>
        <taxon>Diaporthaceae</taxon>
        <taxon>Diaporthe</taxon>
    </lineage>
</organism>
<evidence type="ECO:0000313" key="3">
    <source>
        <dbReference type="EMBL" id="POS73091.1"/>
    </source>
</evidence>
<name>A0A2P5HS76_DIAHE</name>
<dbReference type="STRING" id="158607.A0A2P5HS76"/>
<keyword evidence="4" id="KW-1185">Reference proteome</keyword>
<dbReference type="EMBL" id="MAVT02000864">
    <property type="protein sequence ID" value="POS73091.1"/>
    <property type="molecule type" value="Genomic_DNA"/>
</dbReference>
<dbReference type="OrthoDB" id="121380at2759"/>
<dbReference type="AlphaFoldDB" id="A0A2P5HS76"/>
<dbReference type="InParanoid" id="A0A2P5HS76"/>
<dbReference type="Gene3D" id="2.60.130.10">
    <property type="entry name" value="Aromatic compound dioxygenase"/>
    <property type="match status" value="1"/>
</dbReference>
<comment type="caution">
    <text evidence="3">The sequence shown here is derived from an EMBL/GenBank/DDBJ whole genome shotgun (WGS) entry which is preliminary data.</text>
</comment>
<keyword evidence="1" id="KW-0732">Signal</keyword>
<accession>A0A2P5HS76</accession>
<evidence type="ECO:0000256" key="1">
    <source>
        <dbReference type="SAM" id="SignalP"/>
    </source>
</evidence>
<dbReference type="InterPro" id="IPR015889">
    <property type="entry name" value="Intradiol_dOase_core"/>
</dbReference>
<dbReference type="GO" id="GO:0008199">
    <property type="term" value="F:ferric iron binding"/>
    <property type="evidence" value="ECO:0007669"/>
    <property type="project" value="InterPro"/>
</dbReference>
<dbReference type="PANTHER" id="PTHR34315">
    <property type="match status" value="1"/>
</dbReference>
<feature type="chain" id="PRO_5015105158" evidence="1">
    <location>
        <begin position="20"/>
        <end position="328"/>
    </location>
</feature>
<dbReference type="InterPro" id="IPR000627">
    <property type="entry name" value="Intradiol_dOase_C"/>
</dbReference>
<dbReference type="SUPFAM" id="SSF49482">
    <property type="entry name" value="Aromatic compound dioxygenase"/>
    <property type="match status" value="1"/>
</dbReference>
<sequence length="328" mass="36374">MKFTTIVASAGLLSGLALAHPEERLTRREIERRSALAKRCEPNIAKLNKKRHAKRMAKRQIDWSNTPIPEAQPYYDVIQNTTCIQVPDIIQGPYVWPQSELLRTDMSEDQPGVPLIMDIGVLDMATCEPLPDVMVSLWHANATGSYSSFTALDPNLVFGDLLTSLNMTRADMVYGVTDIHTDNTTFLRGMYPTDSEGVMEMKTVFPGFYAGRSLHIHSQVYTDYTLFPNGTISSGNLVSTGQLYFDEALSAEMMALQPYASHTQTPRVTNDVDQFFPDGLENGWNPVFDVIPADGVDPKNGMIAYITMGIDTTNIQDAPMNIKAPGEV</sequence>
<gene>
    <name evidence="3" type="ORF">DHEL01_v208516</name>
</gene>